<keyword evidence="1 2" id="KW-0238">DNA-binding</keyword>
<dbReference type="InterPro" id="IPR036910">
    <property type="entry name" value="HMG_box_dom_sf"/>
</dbReference>
<evidence type="ECO:0000256" key="2">
    <source>
        <dbReference type="PROSITE-ProRule" id="PRU00267"/>
    </source>
</evidence>
<proteinExistence type="predicted"/>
<comment type="caution">
    <text evidence="5">The sequence shown here is derived from an EMBL/GenBank/DDBJ whole genome shotgun (WGS) entry which is preliminary data.</text>
</comment>
<feature type="region of interest" description="Disordered" evidence="3">
    <location>
        <begin position="36"/>
        <end position="65"/>
    </location>
</feature>
<protein>
    <recommendedName>
        <fullName evidence="4">HMG box domain-containing protein</fullName>
    </recommendedName>
</protein>
<evidence type="ECO:0000259" key="4">
    <source>
        <dbReference type="PROSITE" id="PS50118"/>
    </source>
</evidence>
<dbReference type="PROSITE" id="PS50118">
    <property type="entry name" value="HMG_BOX_2"/>
    <property type="match status" value="2"/>
</dbReference>
<feature type="compositionally biased region" description="Basic and acidic residues" evidence="3">
    <location>
        <begin position="46"/>
        <end position="64"/>
    </location>
</feature>
<reference evidence="5 6" key="1">
    <citation type="journal article" date="2019" name="Front. Genet.">
        <title>Whole-Genome Sequencing of the Opportunistic Yeast Pathogen Candida inconspicua Uncovers Its Hybrid Origin.</title>
        <authorList>
            <person name="Mixao V."/>
            <person name="Hansen A.P."/>
            <person name="Saus E."/>
            <person name="Boekhout T."/>
            <person name="Lass-Florl C."/>
            <person name="Gabaldon T."/>
        </authorList>
    </citation>
    <scope>NUCLEOTIDE SEQUENCE [LARGE SCALE GENOMIC DNA]</scope>
    <source>
        <strain evidence="5 6">CBS 180</strain>
    </source>
</reference>
<evidence type="ECO:0000256" key="3">
    <source>
        <dbReference type="SAM" id="MobiDB-lite"/>
    </source>
</evidence>
<dbReference type="SUPFAM" id="SSF47095">
    <property type="entry name" value="HMG-box"/>
    <property type="match status" value="2"/>
</dbReference>
<name>A0A4V4NFI0_9ASCO</name>
<feature type="DNA-binding region" description="HMG box" evidence="2">
    <location>
        <begin position="134"/>
        <end position="187"/>
    </location>
</feature>
<dbReference type="EMBL" id="SELW01000541">
    <property type="protein sequence ID" value="TID22508.1"/>
    <property type="molecule type" value="Genomic_DNA"/>
</dbReference>
<dbReference type="Gene3D" id="1.10.30.10">
    <property type="entry name" value="High mobility group box domain"/>
    <property type="match status" value="2"/>
</dbReference>
<feature type="domain" description="HMG box" evidence="4">
    <location>
        <begin position="63"/>
        <end position="131"/>
    </location>
</feature>
<dbReference type="Pfam" id="PF00505">
    <property type="entry name" value="HMG_box"/>
    <property type="match status" value="2"/>
</dbReference>
<dbReference type="CDD" id="cd00084">
    <property type="entry name" value="HMG-box_SF"/>
    <property type="match status" value="1"/>
</dbReference>
<dbReference type="GO" id="GO:0005634">
    <property type="term" value="C:nucleus"/>
    <property type="evidence" value="ECO:0007669"/>
    <property type="project" value="UniProtKB-UniRule"/>
</dbReference>
<dbReference type="InterPro" id="IPR050342">
    <property type="entry name" value="HMGB"/>
</dbReference>
<dbReference type="AlphaFoldDB" id="A0A4V4NFI0"/>
<accession>A0A4V4NFI0</accession>
<dbReference type="InterPro" id="IPR009071">
    <property type="entry name" value="HMG_box_dom"/>
</dbReference>
<dbReference type="OrthoDB" id="3990501at2759"/>
<keyword evidence="6" id="KW-1185">Reference proteome</keyword>
<feature type="DNA-binding region" description="HMG box" evidence="2">
    <location>
        <begin position="63"/>
        <end position="131"/>
    </location>
</feature>
<dbReference type="PANTHER" id="PTHR48112:SF22">
    <property type="entry name" value="MITOCHONDRIAL TRANSCRIPTION FACTOR A, ISOFORM B"/>
    <property type="match status" value="1"/>
</dbReference>
<sequence>MISNKSIATIASQSFRCFSTTSLTFKEAVATKSSTKVNSAKSKSTSVKEKKLTLTEAKKSERPKRPISSFSLYFKENISEFYKPGSGETTTNAMAAAAEKWKTLSDAVKDEYKQKTLPFRQEYEKANKEWQTKFKKPLSGYNMFVKERMSQLKAQTLDENKEILKNVAKEWNSLTKEEKNTWNTKSF</sequence>
<evidence type="ECO:0000256" key="1">
    <source>
        <dbReference type="ARBA" id="ARBA00023125"/>
    </source>
</evidence>
<keyword evidence="2" id="KW-0539">Nucleus</keyword>
<dbReference type="PANTHER" id="PTHR48112">
    <property type="entry name" value="HIGH MOBILITY GROUP PROTEIN DSP1"/>
    <property type="match status" value="1"/>
</dbReference>
<dbReference type="GO" id="GO:0003677">
    <property type="term" value="F:DNA binding"/>
    <property type="evidence" value="ECO:0007669"/>
    <property type="project" value="UniProtKB-UniRule"/>
</dbReference>
<dbReference type="GO" id="GO:0006357">
    <property type="term" value="P:regulation of transcription by RNA polymerase II"/>
    <property type="evidence" value="ECO:0007669"/>
    <property type="project" value="TreeGrafter"/>
</dbReference>
<dbReference type="SMART" id="SM00398">
    <property type="entry name" value="HMG"/>
    <property type="match status" value="2"/>
</dbReference>
<gene>
    <name evidence="5" type="ORF">CANINC_003283</name>
</gene>
<evidence type="ECO:0000313" key="5">
    <source>
        <dbReference type="EMBL" id="TID22508.1"/>
    </source>
</evidence>
<dbReference type="Proteomes" id="UP000307173">
    <property type="component" value="Unassembled WGS sequence"/>
</dbReference>
<evidence type="ECO:0000313" key="6">
    <source>
        <dbReference type="Proteomes" id="UP000307173"/>
    </source>
</evidence>
<dbReference type="STRING" id="52247.A0A4V4NFI0"/>
<feature type="compositionally biased region" description="Polar residues" evidence="3">
    <location>
        <begin position="36"/>
        <end position="45"/>
    </location>
</feature>
<organism evidence="5 6">
    <name type="scientific">Pichia inconspicua</name>
    <dbReference type="NCBI Taxonomy" id="52247"/>
    <lineage>
        <taxon>Eukaryota</taxon>
        <taxon>Fungi</taxon>
        <taxon>Dikarya</taxon>
        <taxon>Ascomycota</taxon>
        <taxon>Saccharomycotina</taxon>
        <taxon>Pichiomycetes</taxon>
        <taxon>Pichiales</taxon>
        <taxon>Pichiaceae</taxon>
        <taxon>Pichia</taxon>
    </lineage>
</organism>
<feature type="domain" description="HMG box" evidence="4">
    <location>
        <begin position="134"/>
        <end position="187"/>
    </location>
</feature>